<dbReference type="Gene3D" id="2.40.50.90">
    <property type="match status" value="1"/>
</dbReference>
<dbReference type="EMBL" id="CACRXK020011204">
    <property type="protein sequence ID" value="CAB4020959.1"/>
    <property type="molecule type" value="Genomic_DNA"/>
</dbReference>
<protein>
    <submittedName>
        <fullName evidence="1">Uncharacterized protein</fullName>
    </submittedName>
</protein>
<reference evidence="1" key="1">
    <citation type="submission" date="2020-04" db="EMBL/GenBank/DDBJ databases">
        <authorList>
            <person name="Alioto T."/>
            <person name="Alioto T."/>
            <person name="Gomez Garrido J."/>
        </authorList>
    </citation>
    <scope>NUCLEOTIDE SEQUENCE</scope>
    <source>
        <strain evidence="1">A484AB</strain>
    </source>
</reference>
<dbReference type="Proteomes" id="UP001152795">
    <property type="component" value="Unassembled WGS sequence"/>
</dbReference>
<evidence type="ECO:0000313" key="1">
    <source>
        <dbReference type="EMBL" id="CAB4020959.1"/>
    </source>
</evidence>
<keyword evidence="2" id="KW-1185">Reference proteome</keyword>
<dbReference type="OrthoDB" id="6006897at2759"/>
<dbReference type="AlphaFoldDB" id="A0A7D9J379"/>
<organism evidence="1 2">
    <name type="scientific">Paramuricea clavata</name>
    <name type="common">Red gorgonian</name>
    <name type="synonym">Violescent sea-whip</name>
    <dbReference type="NCBI Taxonomy" id="317549"/>
    <lineage>
        <taxon>Eukaryota</taxon>
        <taxon>Metazoa</taxon>
        <taxon>Cnidaria</taxon>
        <taxon>Anthozoa</taxon>
        <taxon>Octocorallia</taxon>
        <taxon>Malacalcyonacea</taxon>
        <taxon>Plexauridae</taxon>
        <taxon>Paramuricea</taxon>
    </lineage>
</organism>
<accession>A0A7D9J379</accession>
<dbReference type="SUPFAM" id="SSF50199">
    <property type="entry name" value="Staphylococcal nuclease"/>
    <property type="match status" value="1"/>
</dbReference>
<comment type="caution">
    <text evidence="1">The sequence shown here is derived from an EMBL/GenBank/DDBJ whole genome shotgun (WGS) entry which is preliminary data.</text>
</comment>
<proteinExistence type="predicted"/>
<gene>
    <name evidence="1" type="ORF">PACLA_8A084953</name>
</gene>
<dbReference type="InterPro" id="IPR035437">
    <property type="entry name" value="SNase_OB-fold_sf"/>
</dbReference>
<name>A0A7D9J379_PARCT</name>
<sequence length="559" mass="64220">MPAQNLLSLNPLRYHDNQESEDSKEVIAPVLFENRPMHCDESEVVAQSMRAEFSGFSDTTMLKCLYFAKSTPLFSPPAISQATPTDVQTVTTKYMEAFLQERKLQDPVPRSWQLAGAYLDRDVQKLVDVPKASMHLFDADSGEITVVPESEQDLHSLVTHGDKIRFRMLNCDAPETEHSLCIHKQPEGSNTLSKFVERHMGIEALRVARQMLFEAINVYLQVEVDRHKQVSTAKDLHGRRLANVFLRGKDKRLYNFADKLAFSGHTLSFYTTGIDMSIDRAMRDAIEKKRGVFSLPEEVFTYPYRPWDLRKLWNDVDNARSDPKVWSGTENDDGDHMDSESSDNFFFNIQPFTLFWESRCYAAKSTIPDAGLGLFIKPHDNTIEVNDHLCLYAENSTNLEKITDSGSSRIYAMYVPRKRLWFDADVETGNNLGRFANQPGVLEAFTEIKRLSNKDLPHLTASDWINVEKVLDEQCNACYDTVRDQLVVKARKQMPKTHKPVEVFMNYGGLREYWIPLILQHMSDANFPAELKAIVQWLQQSEQCNWTVEQRGPHHCKSY</sequence>
<evidence type="ECO:0000313" key="2">
    <source>
        <dbReference type="Proteomes" id="UP001152795"/>
    </source>
</evidence>